<evidence type="ECO:0000313" key="2">
    <source>
        <dbReference type="Proteomes" id="UP000000745"/>
    </source>
</evidence>
<protein>
    <recommendedName>
        <fullName evidence="3">YjcZ-like family protein</fullName>
    </recommendedName>
</protein>
<keyword evidence="2" id="KW-1185">Reference proteome</keyword>
<accession>B7LL49</accession>
<evidence type="ECO:0000313" key="1">
    <source>
        <dbReference type="EMBL" id="CAQ91590.1"/>
    </source>
</evidence>
<proteinExistence type="predicted"/>
<organism evidence="1 2">
    <name type="scientific">Escherichia fergusonii (strain ATCC 35469 / DSM 13698 / CCUG 18766 / IAM 14443 / JCM 21226 / LMG 7866 / NBRC 102419 / NCTC 12128 / CDC 0568-73)</name>
    <dbReference type="NCBI Taxonomy" id="585054"/>
    <lineage>
        <taxon>Bacteria</taxon>
        <taxon>Pseudomonadati</taxon>
        <taxon>Pseudomonadota</taxon>
        <taxon>Gammaproteobacteria</taxon>
        <taxon>Enterobacterales</taxon>
        <taxon>Enterobacteriaceae</taxon>
        <taxon>Escherichia</taxon>
    </lineage>
</organism>
<dbReference type="Pfam" id="PF13990">
    <property type="entry name" value="YjcZ"/>
    <property type="match status" value="1"/>
</dbReference>
<dbReference type="Proteomes" id="UP000000745">
    <property type="component" value="Chromosome"/>
</dbReference>
<dbReference type="HOGENOM" id="CLU_081244_0_0_6"/>
<dbReference type="InterPro" id="IPR025599">
    <property type="entry name" value="YjcZ"/>
</dbReference>
<dbReference type="KEGG" id="efe:EFER_4169"/>
<reference evidence="2" key="1">
    <citation type="journal article" date="2009" name="PLoS Genet.">
        <title>Organised genome dynamics in the Escherichia coli species results in highly diverse adaptive paths.</title>
        <authorList>
            <person name="Touchon M."/>
            <person name="Hoede C."/>
            <person name="Tenaillon O."/>
            <person name="Barbe V."/>
            <person name="Baeriswyl S."/>
            <person name="Bidet P."/>
            <person name="Bingen E."/>
            <person name="Bonacorsi S."/>
            <person name="Bouchier C."/>
            <person name="Bouvet O."/>
            <person name="Calteau A."/>
            <person name="Chiapello H."/>
            <person name="Clermont O."/>
            <person name="Cruveiller S."/>
            <person name="Danchin A."/>
            <person name="Diard M."/>
            <person name="Dossat C."/>
            <person name="Karoui M.E."/>
            <person name="Frapy E."/>
            <person name="Garry L."/>
            <person name="Ghigo J.M."/>
            <person name="Gilles A.M."/>
            <person name="Johnson J."/>
            <person name="Le Bouguenec C."/>
            <person name="Lescat M."/>
            <person name="Mangenot S."/>
            <person name="Martinez-Jehanne V."/>
            <person name="Matic I."/>
            <person name="Nassif X."/>
            <person name="Oztas S."/>
            <person name="Petit M.A."/>
            <person name="Pichon C."/>
            <person name="Rouy Z."/>
            <person name="Ruf C.S."/>
            <person name="Schneider D."/>
            <person name="Tourret J."/>
            <person name="Vacherie B."/>
            <person name="Vallenet D."/>
            <person name="Medigue C."/>
            <person name="Rocha E.P.C."/>
            <person name="Denamur E."/>
        </authorList>
    </citation>
    <scope>NUCLEOTIDE SEQUENCE [LARGE SCALE GENOMIC DNA]</scope>
    <source>
        <strain evidence="2">ATCC 35469 / DSM 13698 / BCRC 15582 / CCUG 18766 / IAM 14443 / JCM 21226 / LMG 7866 / NBRC 102419 / NCTC 12128 / CDC 0568-73</strain>
    </source>
</reference>
<gene>
    <name evidence="1" type="ordered locus">EFER_4169</name>
</gene>
<name>B7LL49_ESCF3</name>
<dbReference type="AlphaFoldDB" id="B7LL49"/>
<evidence type="ECO:0008006" key="3">
    <source>
        <dbReference type="Google" id="ProtNLM"/>
    </source>
</evidence>
<sequence length="280" mass="31787">MMTNAILTGPGRVLESVQPKFMVSLLQDDDATGEMPQQQFRQRLTQEILVQTQQQWVAPGVYRKQLAMSLQLMEKLVAIHDPGHLALTLINQRLQHLLNTESPGALHYPMLILLHEKFVARCAWKEKALMQRGLTVQAGNHCEQIFTRWRAGVYDTWSLSGRCFIALEELRWGAFGDACRLAGPDVATLLIDNLRSMATEYLALSIHAAPATRHFYHHWITPMNGKGEYSELLSWMGDWCDVDKHPVCWSVSQRWQNVASGMPRLCSAGRLAAAMIEEMF</sequence>
<dbReference type="EMBL" id="CU928158">
    <property type="protein sequence ID" value="CAQ91590.1"/>
    <property type="molecule type" value="Genomic_DNA"/>
</dbReference>